<organism evidence="2 3">
    <name type="scientific">Petrolisthes cinctipes</name>
    <name type="common">Flat porcelain crab</name>
    <dbReference type="NCBI Taxonomy" id="88211"/>
    <lineage>
        <taxon>Eukaryota</taxon>
        <taxon>Metazoa</taxon>
        <taxon>Ecdysozoa</taxon>
        <taxon>Arthropoda</taxon>
        <taxon>Crustacea</taxon>
        <taxon>Multicrustacea</taxon>
        <taxon>Malacostraca</taxon>
        <taxon>Eumalacostraca</taxon>
        <taxon>Eucarida</taxon>
        <taxon>Decapoda</taxon>
        <taxon>Pleocyemata</taxon>
        <taxon>Anomura</taxon>
        <taxon>Galatheoidea</taxon>
        <taxon>Porcellanidae</taxon>
        <taxon>Petrolisthes</taxon>
    </lineage>
</organism>
<gene>
    <name evidence="2" type="ORF">Pcinc_018048</name>
</gene>
<dbReference type="Pfam" id="PF13383">
    <property type="entry name" value="Methyltransf_22"/>
    <property type="match status" value="1"/>
</dbReference>
<evidence type="ECO:0000313" key="2">
    <source>
        <dbReference type="EMBL" id="KAK3877250.1"/>
    </source>
</evidence>
<dbReference type="AlphaFoldDB" id="A0AAE1FPJ5"/>
<accession>A0AAE1FPJ5</accession>
<dbReference type="PANTHER" id="PTHR32026">
    <property type="entry name" value="METHYLTRANSFERASE-LIKE PROTEIN 24"/>
    <property type="match status" value="1"/>
</dbReference>
<keyword evidence="3" id="KW-1185">Reference proteome</keyword>
<dbReference type="Proteomes" id="UP001286313">
    <property type="component" value="Unassembled WGS sequence"/>
</dbReference>
<dbReference type="InterPro" id="IPR026913">
    <property type="entry name" value="METTL24"/>
</dbReference>
<protein>
    <recommendedName>
        <fullName evidence="1">Methyltransferase domain-containing protein</fullName>
    </recommendedName>
</protein>
<dbReference type="PANTHER" id="PTHR32026:SF10">
    <property type="entry name" value="METHYLTRANSFERASE-LIKE PROTEIN 24-RELATED"/>
    <property type="match status" value="1"/>
</dbReference>
<evidence type="ECO:0000259" key="1">
    <source>
        <dbReference type="Pfam" id="PF13383"/>
    </source>
</evidence>
<proteinExistence type="predicted"/>
<name>A0AAE1FPJ5_PETCI</name>
<evidence type="ECO:0000313" key="3">
    <source>
        <dbReference type="Proteomes" id="UP001286313"/>
    </source>
</evidence>
<reference evidence="2" key="1">
    <citation type="submission" date="2023-10" db="EMBL/GenBank/DDBJ databases">
        <title>Genome assemblies of two species of porcelain crab, Petrolisthes cinctipes and Petrolisthes manimaculis (Anomura: Porcellanidae).</title>
        <authorList>
            <person name="Angst P."/>
        </authorList>
    </citation>
    <scope>NUCLEOTIDE SEQUENCE</scope>
    <source>
        <strain evidence="2">PB745_01</strain>
        <tissue evidence="2">Gill</tissue>
    </source>
</reference>
<comment type="caution">
    <text evidence="2">The sequence shown here is derived from an EMBL/GenBank/DDBJ whole genome shotgun (WGS) entry which is preliminary data.</text>
</comment>
<sequence length="308" mass="34673">MKMMISGDDGFDLPRVWPAESVIYQLVPPLPTPAELQFTAKLALHLEETRRQNPLDTRQSPWSADFPNITNTLYDYEKSSDHPNSATKENKIAKTTSTPFTTHRDITLVSTPVSATNMTTLASSDSLDDINKRLAEALLKTTTTVTNPCTKLLKQGGRYCKRISDGDKKVCLDEILSTAAKRPNGSCLVYSFGIGHDFSFDMAMSLLGCEVFAFDDDESHSIYPVQPFPRVHFSQTRLGWLLLYQVVDNRIENSIYNYLYRPLDNIMYILGHTEVTLHLLKVDIEGTEWDIFSKSIFKVGQIGGMVSM</sequence>
<dbReference type="EMBL" id="JAWQEG010001704">
    <property type="protein sequence ID" value="KAK3877250.1"/>
    <property type="molecule type" value="Genomic_DNA"/>
</dbReference>
<dbReference type="InterPro" id="IPR025714">
    <property type="entry name" value="Methyltranfer_dom"/>
</dbReference>
<feature type="domain" description="Methyltransferase" evidence="1">
    <location>
        <begin position="162"/>
        <end position="293"/>
    </location>
</feature>